<dbReference type="EMBL" id="CP021425">
    <property type="protein sequence ID" value="ARU58127.1"/>
    <property type="molecule type" value="Genomic_DNA"/>
</dbReference>
<evidence type="ECO:0008006" key="4">
    <source>
        <dbReference type="Google" id="ProtNLM"/>
    </source>
</evidence>
<dbReference type="RefSeq" id="WP_087462941.1">
    <property type="nucleotide sequence ID" value="NZ_CP021425.1"/>
</dbReference>
<organism evidence="2 3">
    <name type="scientific">Oleiphilus messinensis</name>
    <dbReference type="NCBI Taxonomy" id="141451"/>
    <lineage>
        <taxon>Bacteria</taxon>
        <taxon>Pseudomonadati</taxon>
        <taxon>Pseudomonadota</taxon>
        <taxon>Gammaproteobacteria</taxon>
        <taxon>Oceanospirillales</taxon>
        <taxon>Oleiphilaceae</taxon>
        <taxon>Oleiphilus</taxon>
    </lineage>
</organism>
<keyword evidence="1" id="KW-1133">Transmembrane helix</keyword>
<evidence type="ECO:0000313" key="3">
    <source>
        <dbReference type="Proteomes" id="UP000196027"/>
    </source>
</evidence>
<feature type="transmembrane region" description="Helical" evidence="1">
    <location>
        <begin position="72"/>
        <end position="93"/>
    </location>
</feature>
<dbReference type="AlphaFoldDB" id="A0A1Y0IC79"/>
<feature type="transmembrane region" description="Helical" evidence="1">
    <location>
        <begin position="99"/>
        <end position="121"/>
    </location>
</feature>
<gene>
    <name evidence="2" type="ORF">OLMES_4110</name>
</gene>
<feature type="transmembrane region" description="Helical" evidence="1">
    <location>
        <begin position="7"/>
        <end position="26"/>
    </location>
</feature>
<dbReference type="Pfam" id="PF14248">
    <property type="entry name" value="DUF4345"/>
    <property type="match status" value="1"/>
</dbReference>
<feature type="transmembrane region" description="Helical" evidence="1">
    <location>
        <begin position="46"/>
        <end position="65"/>
    </location>
</feature>
<protein>
    <recommendedName>
        <fullName evidence="4">DUF4345 domain-containing protein</fullName>
    </recommendedName>
</protein>
<keyword evidence="3" id="KW-1185">Reference proteome</keyword>
<name>A0A1Y0IC79_9GAMM</name>
<dbReference type="Proteomes" id="UP000196027">
    <property type="component" value="Chromosome"/>
</dbReference>
<evidence type="ECO:0000313" key="2">
    <source>
        <dbReference type="EMBL" id="ARU58127.1"/>
    </source>
</evidence>
<dbReference type="KEGG" id="ome:OLMES_4110"/>
<keyword evidence="1" id="KW-0472">Membrane</keyword>
<proteinExistence type="predicted"/>
<dbReference type="InterPro" id="IPR025597">
    <property type="entry name" value="DUF4345"/>
</dbReference>
<keyword evidence="1" id="KW-0812">Transmembrane</keyword>
<evidence type="ECO:0000256" key="1">
    <source>
        <dbReference type="SAM" id="Phobius"/>
    </source>
</evidence>
<reference evidence="2 3" key="1">
    <citation type="submission" date="2017-05" db="EMBL/GenBank/DDBJ databases">
        <title>Genomic insights into alkan degradation activity of Oleiphilus messinensis.</title>
        <authorList>
            <person name="Kozyavkin S.A."/>
            <person name="Slesarev A.I."/>
            <person name="Golyshin P.N."/>
            <person name="Korzhenkov A."/>
            <person name="Golyshina O.N."/>
            <person name="Toshchakov S.V."/>
        </authorList>
    </citation>
    <scope>NUCLEOTIDE SEQUENCE [LARGE SCALE GENOMIC DNA]</scope>
    <source>
        <strain evidence="2 3">ME102</strain>
    </source>
</reference>
<sequence length="128" mass="14519">MKIQKYTLIFYVACFFLFSIPAFFFPDWFAFQLGYKFNRQGALMEFMGAYGGLILGIGIYLIYCLKNNIKAGLVCVLAVIASLFMGRAIGYAVEQEINNIQVTFLVIELITMFLISGLLYFGSIQREA</sequence>
<accession>A0A1Y0IC79</accession>